<evidence type="ECO:0000313" key="9">
    <source>
        <dbReference type="EMBL" id="BAM91288.1"/>
    </source>
</evidence>
<dbReference type="Gene3D" id="2.30.38.10">
    <property type="entry name" value="Luciferase, Domain 3"/>
    <property type="match status" value="2"/>
</dbReference>
<dbReference type="Gene3D" id="3.30.559.30">
    <property type="entry name" value="Nonribosomal peptide synthetase, condensation domain"/>
    <property type="match status" value="3"/>
</dbReference>
<proteinExistence type="inferred from homology"/>
<dbReference type="InterPro" id="IPR009081">
    <property type="entry name" value="PP-bd_ACP"/>
</dbReference>
<dbReference type="GO" id="GO:0072330">
    <property type="term" value="P:monocarboxylic acid biosynthetic process"/>
    <property type="evidence" value="ECO:0007669"/>
    <property type="project" value="UniProtKB-ARBA"/>
</dbReference>
<dbReference type="GO" id="GO:0031177">
    <property type="term" value="F:phosphopantetheine binding"/>
    <property type="evidence" value="ECO:0007669"/>
    <property type="project" value="InterPro"/>
</dbReference>
<dbReference type="Gene3D" id="1.10.1200.10">
    <property type="entry name" value="ACP-like"/>
    <property type="match status" value="3"/>
</dbReference>
<dbReference type="Gene3D" id="3.30.300.30">
    <property type="match status" value="3"/>
</dbReference>
<dbReference type="SUPFAM" id="SSF52777">
    <property type="entry name" value="CoA-dependent acyltransferases"/>
    <property type="match status" value="6"/>
</dbReference>
<dbReference type="NCBIfam" id="TIGR01720">
    <property type="entry name" value="NRPS-para261"/>
    <property type="match status" value="1"/>
</dbReference>
<name>M4ZBM9_9BRAD</name>
<dbReference type="InterPro" id="IPR042099">
    <property type="entry name" value="ANL_N_sf"/>
</dbReference>
<dbReference type="InterPro" id="IPR001242">
    <property type="entry name" value="Condensation_dom"/>
</dbReference>
<dbReference type="eggNOG" id="COG0318">
    <property type="taxonomic scope" value="Bacteria"/>
</dbReference>
<dbReference type="GO" id="GO:0005737">
    <property type="term" value="C:cytoplasm"/>
    <property type="evidence" value="ECO:0007669"/>
    <property type="project" value="TreeGrafter"/>
</dbReference>
<dbReference type="PROSITE" id="PS50075">
    <property type="entry name" value="CARRIER"/>
    <property type="match status" value="3"/>
</dbReference>
<dbReference type="Proteomes" id="UP000011841">
    <property type="component" value="Chromosome"/>
</dbReference>
<dbReference type="GO" id="GO:0003824">
    <property type="term" value="F:catalytic activity"/>
    <property type="evidence" value="ECO:0007669"/>
    <property type="project" value="InterPro"/>
</dbReference>
<gene>
    <name evidence="9" type="ORF">S58_53090</name>
</gene>
<dbReference type="Pfam" id="PF00668">
    <property type="entry name" value="Condensation"/>
    <property type="match status" value="3"/>
</dbReference>
<keyword evidence="4" id="KW-0597">Phosphoprotein</keyword>
<dbReference type="GO" id="GO:0008610">
    <property type="term" value="P:lipid biosynthetic process"/>
    <property type="evidence" value="ECO:0007669"/>
    <property type="project" value="InterPro"/>
</dbReference>
<dbReference type="InterPro" id="IPR010060">
    <property type="entry name" value="NRPS_synth"/>
</dbReference>
<evidence type="ECO:0000256" key="6">
    <source>
        <dbReference type="ARBA" id="ARBA00022832"/>
    </source>
</evidence>
<reference evidence="9 10" key="1">
    <citation type="journal article" date="2013" name="Appl. Environ. Microbiol.">
        <title>Genome analysis suggests that the soil oligotrophic bacterium Agromonas oligotrophica (Bradyrhizobium oligotrophicum) is a nitrogen-fixing symbiont of Aeschynomene indica.</title>
        <authorList>
            <person name="Okubo T."/>
            <person name="Fukushima S."/>
            <person name="Itakura M."/>
            <person name="Oshima K."/>
            <person name="Longtonglang A."/>
            <person name="Teaumroong N."/>
            <person name="Mitsui H."/>
            <person name="Hattori M."/>
            <person name="Hattori R."/>
            <person name="Hattori T."/>
            <person name="Minamisawa K."/>
        </authorList>
    </citation>
    <scope>NUCLEOTIDE SEQUENCE [LARGE SCALE GENOMIC DNA]</scope>
    <source>
        <strain evidence="9 10">S58</strain>
    </source>
</reference>
<dbReference type="NCBIfam" id="TIGR01733">
    <property type="entry name" value="AA-adenyl-dom"/>
    <property type="match status" value="2"/>
</dbReference>
<dbReference type="Gene3D" id="3.30.559.10">
    <property type="entry name" value="Chloramphenicol acetyltransferase-like domain"/>
    <property type="match status" value="3"/>
</dbReference>
<dbReference type="PANTHER" id="PTHR45527">
    <property type="entry name" value="NONRIBOSOMAL PEPTIDE SYNTHETASE"/>
    <property type="match status" value="1"/>
</dbReference>
<dbReference type="PROSITE" id="PS00455">
    <property type="entry name" value="AMP_BINDING"/>
    <property type="match status" value="3"/>
</dbReference>
<evidence type="ECO:0000256" key="2">
    <source>
        <dbReference type="ARBA" id="ARBA00006432"/>
    </source>
</evidence>
<dbReference type="InterPro" id="IPR025110">
    <property type="entry name" value="AMP-bd_C"/>
</dbReference>
<dbReference type="InterPro" id="IPR006162">
    <property type="entry name" value="Ppantetheine_attach_site"/>
</dbReference>
<dbReference type="KEGG" id="aol:S58_53090"/>
<dbReference type="PROSITE" id="PS00012">
    <property type="entry name" value="PHOSPHOPANTETHEINE"/>
    <property type="match status" value="2"/>
</dbReference>
<evidence type="ECO:0000313" key="10">
    <source>
        <dbReference type="Proteomes" id="UP000011841"/>
    </source>
</evidence>
<comment type="cofactor">
    <cofactor evidence="1">
        <name>pantetheine 4'-phosphate</name>
        <dbReference type="ChEBI" id="CHEBI:47942"/>
    </cofactor>
</comment>
<dbReference type="CDD" id="cd19543">
    <property type="entry name" value="DCL_NRPS"/>
    <property type="match status" value="1"/>
</dbReference>
<dbReference type="GO" id="GO:0044550">
    <property type="term" value="P:secondary metabolite biosynthetic process"/>
    <property type="evidence" value="ECO:0007669"/>
    <property type="project" value="UniProtKB-ARBA"/>
</dbReference>
<dbReference type="GO" id="GO:0071766">
    <property type="term" value="P:Actinobacterium-type cell wall biogenesis"/>
    <property type="evidence" value="ECO:0007669"/>
    <property type="project" value="UniProtKB-ARBA"/>
</dbReference>
<dbReference type="STRING" id="1245469.S58_53090"/>
<keyword evidence="7" id="KW-0443">Lipid metabolism</keyword>
<dbReference type="FunFam" id="2.30.38.10:FF:000001">
    <property type="entry name" value="Non-ribosomal peptide synthetase PvdI"/>
    <property type="match status" value="1"/>
</dbReference>
<protein>
    <submittedName>
        <fullName evidence="9">Putative non-ribosomal peptide synthase</fullName>
    </submittedName>
</protein>
<dbReference type="InterPro" id="IPR000873">
    <property type="entry name" value="AMP-dep_synth/lig_dom"/>
</dbReference>
<keyword evidence="6" id="KW-0276">Fatty acid metabolism</keyword>
<feature type="domain" description="Carrier" evidence="8">
    <location>
        <begin position="573"/>
        <end position="648"/>
    </location>
</feature>
<accession>M4ZBM9</accession>
<dbReference type="FunFam" id="1.10.1200.10:FF:000005">
    <property type="entry name" value="Nonribosomal peptide synthetase 1"/>
    <property type="match status" value="2"/>
</dbReference>
<dbReference type="FunFam" id="3.40.50.12780:FF:000013">
    <property type="entry name" value="Long-chain-fatty-acid--AMP ligase FadD32"/>
    <property type="match status" value="1"/>
</dbReference>
<dbReference type="GO" id="GO:0006631">
    <property type="term" value="P:fatty acid metabolic process"/>
    <property type="evidence" value="ECO:0007669"/>
    <property type="project" value="UniProtKB-KW"/>
</dbReference>
<dbReference type="InterPro" id="IPR020806">
    <property type="entry name" value="PKS_PP-bd"/>
</dbReference>
<evidence type="ECO:0000256" key="1">
    <source>
        <dbReference type="ARBA" id="ARBA00001957"/>
    </source>
</evidence>
<dbReference type="PATRIC" id="fig|1245469.3.peg.5436"/>
<dbReference type="CDD" id="cd12116">
    <property type="entry name" value="A_NRPS_Ta1_like"/>
    <property type="match status" value="1"/>
</dbReference>
<feature type="domain" description="Carrier" evidence="8">
    <location>
        <begin position="3146"/>
        <end position="3221"/>
    </location>
</feature>
<organism evidence="9 10">
    <name type="scientific">Bradyrhizobium oligotrophicum S58</name>
    <dbReference type="NCBI Taxonomy" id="1245469"/>
    <lineage>
        <taxon>Bacteria</taxon>
        <taxon>Pseudomonadati</taxon>
        <taxon>Pseudomonadota</taxon>
        <taxon>Alphaproteobacteria</taxon>
        <taxon>Hyphomicrobiales</taxon>
        <taxon>Nitrobacteraceae</taxon>
        <taxon>Bradyrhizobium</taxon>
    </lineage>
</organism>
<keyword evidence="3" id="KW-0596">Phosphopantetheine</keyword>
<dbReference type="PANTHER" id="PTHR45527:SF1">
    <property type="entry name" value="FATTY ACID SYNTHASE"/>
    <property type="match status" value="1"/>
</dbReference>
<sequence length="3239" mass="351465">MRIETLVERLREHAVLRADHVALRFIEGDDVAEELTFAALDQRIRALAAHLQELAGEGERAVLLLPNGPDYAVAFYACLYAGVIAVPAYPPEAGKERYTSRLEGILRDASPRFILTQARLRDSIAASLGRTVAHIVAVDALRVDAAASWREPDLKGDAIAFLQYTSGSTSQPKGVCVTHRNLVANEIAIEEALGGTRDDVFVSWLPLYHDMGLMGGLLNPLFTGFTAVLMSPRNFLEQPRRWLDAIHRHGGTCSGGPDFAFALCVDRVSDEAIARLDLSRWRFAFSGSEFVRRATLERFAERFRTTGFDSRALTPCYGLAEATLLVTAGDRQSQAACQTLDPVALGSGRIAEADEGTDLMACGTVADGHAVRIMRSDASAEADANEIGEIWVAGPSVAKGYWNNPQATAQAFVARDGARWLRTGDLGFVRDGTLVVTGRLKDLLIVRGQNIYPFDLEQAVETDVTSVRKGRVAAFPVEIDGAEGIGIAAEFSRVVLRRTPSDVLIKAIGEAVMRQTQEYPAVVVLLNPQGIPLTTSGKLQRSACRAGWAQGTLDSFMVFERGRQDADLLLVSELASETERRLASIWQDVLRVAQVSRDDDFFMLGGNSIAAAQIAGMVRDRFGVELDLRCFFDAPTLAALAAQVDATNGKCRVLPLRAAPPGARELLSPAQERLWFLWSMDPDSTAYTIACAVQFEGHLDQALLVQALTEVVARHEALRTTFVAQDGRAKQVIHAALDIPVAVEDLRRCPRADRAQRVAARTRDELGRPFDLAHGPLLRAVLMQLAHDRYELLLTAHHIVADGLSLDVLLAEISAIYDGLRRGAGTLPAPSAIQYADYAAWQREWLGSPEADQQLAYWRRRLGETHSPLVLPFDRPRPPVQSYRGDTIHVEIASDLALKLRSLARQQRVSMFMLLLAAYQLLLFRYSGQSDLRVGVPVAGRRQAELASLIGCFVNTLVLRADIADDMSFADLLEQAKEEVISGLAHQDIPFDRLVDALKPARSGGHNPLFQVKFNYMAAPRGFTAVDGLRADARIIDLAGSHFDLALDIVDGAANMTASLNYATDLFDVASVERVGRQLVDFLQQIADGIDRPLADFTLARDVRQVVAQDVRRFAFTDMLGLIAAASADRGDQIALRQGQIEVSVAELERWSDRIARALAAHGVTRETPVALWIERSPAFVAALLGVLKAGGAYVPLDPAWPVARIERILHDGAITRLIADVDRLAAAEALDCLVIDAEGRGNDSSDVFVPFGAHPAQTAYVIYTSGSTGAPKGVAVSHGAVANYVQALLSRLQPRAGASMAMVSTVAADLGHTVLFGALASGATLNLLAADAAFDADTFAQAMRDGEVGILKIVPSHLRGLLRARRSADMLPRDVLILGGEPSDPALIEDVRRLRPQCRIINHYGPTETTVGVTTHEWGEADHGAVPVGLPLANLRAHVLDDALNEVPCGAAGELYVGGAGLARGYRGAPGQTAERFIPDPFGPAGERLYRTGDRVRCDQAGRIIFLGRRDDQIKLRGYRIEPAEIARVITSRQGIADAVVVARAIDADQERQELVAYCVAAPGTTLRPDGLRQQLAALLPDYMVPTRVIMLERLPLSANGKLDRAALPQPDDETVAVYAAPVGAAEQAIAAVWQQVLGRDRIGRNDNFFELGGDSILSLQIIARLRKRGMILTPKQMFAQQTIAALAGVVVTTSTPAVTSPAAARRAVNAGAAELLPIQLRFFSETIANRDHFNQAVLLIPQAQIEWSVLQRALAAVVMHHDALRIAYRRVGEVWQGSPADVPAASDLLWIRSGVQLGDIGAIAAAAQASLSLASGTLLRAVGFDLVDGSQRLLVAIHHLAVDGVSWRILLEDIASACAQIASGAAVALPPNSDSPSSWAQRLSAHASSERLAEQMPFWLASSSGSDLPCDHDHGGVDVEADADEVVLSVDPALTARLLEAAPAAYRTQVNDLLLAALSRAIWNWSGREDVAIELEGHGREDIFAGADITRTVGWFTSAFPVRLGGGGEPDGALIKRVKETLRSIPDHGLGYGVLRYLGAPEHRDVLARTPSPRIVFNYLGRFDADLGAKAAYRMAPESPGSMRAADTPLRAWLTVNGEVREGQLSLAFRYGRRRYRRATVERLAELYKAALRGLVDHCLGTPPCLTPSDVPLSGLDQAALDRLCATLDCSNVEDIYPLSPMQEGMLFHAIRDGKDDAYVNQLAVELRGVSPAQVREAWQEASARHAVLRTGFVWEQLSGAAQQIVHRRLDAPVVEDDWRGAQRAGSDLDAALAEAAQRERALGFDVTRPPLQRLRLIRLNEDKVWLIWTHHHIVLDGWSSARLIADVLQQIGGGAPAVAQGSYRDYIAWLQTRDQTAAAEFWRRTLRKFNEPTRLADTLRASGTIAGMTGHGRVTSVLDGDLTVHLRRFATQQRITMNTLLQGAWVQLLRQFTGQDRVCFGVTVAGRPAELAGAEGMVGLFINTLPLIDGPHPQTELGDWLRALQGQNVAARDYEWMPLHEIQRLAGEGGQSLFDSIMVFENYPIDQALTDQESAGRRIGKVEHVTPTNYPLAVAAFDGAEGLRLDFNYDRAQLGERAVRLLSAAMRDWLAQISADATRPTGCLHAIGCDALACILRWSGSAASQTTSGRSLNVAAPCVVTQIEAQAARAADATAIISGDHAMSYGELNAQANRLARRLRARGIGADMVVGLALERGPMMMVALLAVLKTGAAYLPLDPDYPAERLAYMVRDSGARLLLTQATLHAGFAPALAEIGAEAWLLDSSAAEEAGEAGNLDVTIHPESLAYVIYTSGSTGSPKGVMVRHGALTNFLAAMAEQPGIVSDDRVLGLTSLSFDIAVLELWLPLAHGAQIVLADRSAAHDPSDLKALVARHGVTMMQATPSSWRMLIDHEGSEPWLPWGCRVLSGGEALPPDLARRLAELGRDVWNMYGPTETTVWSARHRLDADHPAPVLGGPIGHTTLYVLDANLNLAPVDVAGELFIGGEGLARGYWKRGALSAERFIPDPFDAAGGRLYRTGDLVRWRSDGVLDYVGRADHQVKIRGHRIELGEIEARLLELPGVRDSVVVAQKLGGDRQLIGYVSGEERLDGAELRTNLASLLPDYMLPSRVMVLPRLPLTPNGKIDRRKLPSPWQGETSRHAYEAPIGEIEITLARIWTELLGVDRVGRNDRFFELGGHSLLAVRLMSRVAQEFGVSVQLSKLFAHSELAEFARIVSISLIEEEFEERELQELIEAEV</sequence>
<comment type="similarity">
    <text evidence="2">Belongs to the ATP-dependent AMP-binding enzyme family.</text>
</comment>
<dbReference type="HOGENOM" id="CLU_000022_11_1_5"/>
<dbReference type="InterPro" id="IPR040097">
    <property type="entry name" value="FAAL/FAAC"/>
</dbReference>
<dbReference type="InterPro" id="IPR020845">
    <property type="entry name" value="AMP-binding_CS"/>
</dbReference>
<evidence type="ECO:0000256" key="7">
    <source>
        <dbReference type="ARBA" id="ARBA00023098"/>
    </source>
</evidence>
<dbReference type="GO" id="GO:0043041">
    <property type="term" value="P:amino acid activation for nonribosomal peptide biosynthetic process"/>
    <property type="evidence" value="ECO:0007669"/>
    <property type="project" value="TreeGrafter"/>
</dbReference>
<dbReference type="Gene3D" id="3.40.50.12780">
    <property type="entry name" value="N-terminal domain of ligase-like"/>
    <property type="match status" value="1"/>
</dbReference>
<dbReference type="eggNOG" id="COG1020">
    <property type="taxonomic scope" value="Bacteria"/>
</dbReference>
<dbReference type="SMART" id="SM00823">
    <property type="entry name" value="PKS_PP"/>
    <property type="match status" value="3"/>
</dbReference>
<feature type="domain" description="Carrier" evidence="8">
    <location>
        <begin position="1622"/>
        <end position="1696"/>
    </location>
</feature>
<dbReference type="FunFam" id="3.30.300.30:FF:000010">
    <property type="entry name" value="Enterobactin synthetase component F"/>
    <property type="match status" value="2"/>
</dbReference>
<dbReference type="OrthoDB" id="9803968at2"/>
<evidence type="ECO:0000256" key="4">
    <source>
        <dbReference type="ARBA" id="ARBA00022553"/>
    </source>
</evidence>
<keyword evidence="5" id="KW-0677">Repeat</keyword>
<dbReference type="CDD" id="cd05930">
    <property type="entry name" value="A_NRPS"/>
    <property type="match status" value="1"/>
</dbReference>
<dbReference type="InterPro" id="IPR023213">
    <property type="entry name" value="CAT-like_dom_sf"/>
</dbReference>
<dbReference type="FunFam" id="1.10.1200.10:FF:000016">
    <property type="entry name" value="Non-ribosomal peptide synthase"/>
    <property type="match status" value="1"/>
</dbReference>
<evidence type="ECO:0000256" key="5">
    <source>
        <dbReference type="ARBA" id="ARBA00022737"/>
    </source>
</evidence>
<dbReference type="InterPro" id="IPR045851">
    <property type="entry name" value="AMP-bd_C_sf"/>
</dbReference>
<dbReference type="CDD" id="cd19531">
    <property type="entry name" value="LCL_NRPS-like"/>
    <property type="match status" value="1"/>
</dbReference>
<dbReference type="SUPFAM" id="SSF47336">
    <property type="entry name" value="ACP-like"/>
    <property type="match status" value="3"/>
</dbReference>
<evidence type="ECO:0000256" key="3">
    <source>
        <dbReference type="ARBA" id="ARBA00022450"/>
    </source>
</evidence>
<dbReference type="GeneID" id="301819065"/>
<dbReference type="CDD" id="cd19534">
    <property type="entry name" value="E_NRPS"/>
    <property type="match status" value="1"/>
</dbReference>
<dbReference type="RefSeq" id="WP_015668376.1">
    <property type="nucleotide sequence ID" value="NC_020453.1"/>
</dbReference>
<dbReference type="CDD" id="cd05931">
    <property type="entry name" value="FAAL"/>
    <property type="match status" value="1"/>
</dbReference>
<dbReference type="InterPro" id="IPR010071">
    <property type="entry name" value="AA_adenyl_dom"/>
</dbReference>
<evidence type="ECO:0000259" key="8">
    <source>
        <dbReference type="PROSITE" id="PS50075"/>
    </source>
</evidence>
<dbReference type="FunFam" id="3.40.50.12780:FF:000012">
    <property type="entry name" value="Non-ribosomal peptide synthetase"/>
    <property type="match status" value="1"/>
</dbReference>
<dbReference type="NCBIfam" id="NF003417">
    <property type="entry name" value="PRK04813.1"/>
    <property type="match status" value="3"/>
</dbReference>
<dbReference type="EMBL" id="AP012603">
    <property type="protein sequence ID" value="BAM91288.1"/>
    <property type="molecule type" value="Genomic_DNA"/>
</dbReference>
<dbReference type="InterPro" id="IPR036736">
    <property type="entry name" value="ACP-like_sf"/>
</dbReference>
<dbReference type="SUPFAM" id="SSF56801">
    <property type="entry name" value="Acetyl-CoA synthetase-like"/>
    <property type="match status" value="3"/>
</dbReference>
<dbReference type="FunFam" id="3.40.50.980:FF:000001">
    <property type="entry name" value="Non-ribosomal peptide synthetase"/>
    <property type="match status" value="2"/>
</dbReference>
<dbReference type="Pfam" id="PF13193">
    <property type="entry name" value="AMP-binding_C"/>
    <property type="match status" value="2"/>
</dbReference>
<dbReference type="Pfam" id="PF00550">
    <property type="entry name" value="PP-binding"/>
    <property type="match status" value="3"/>
</dbReference>
<dbReference type="Gene3D" id="3.40.50.980">
    <property type="match status" value="4"/>
</dbReference>
<dbReference type="Pfam" id="PF00501">
    <property type="entry name" value="AMP-binding"/>
    <property type="match status" value="3"/>
</dbReference>
<keyword evidence="10" id="KW-1185">Reference proteome</keyword>